<dbReference type="Pfam" id="PF23329">
    <property type="entry name" value="EF_HAND_1_PLCG"/>
    <property type="match status" value="1"/>
</dbReference>
<accession>A0A9P0L8M3</accession>
<dbReference type="InterPro" id="IPR001192">
    <property type="entry name" value="PI-PLC_fam"/>
</dbReference>
<dbReference type="PIRSF" id="PIRSF000952">
    <property type="entry name" value="PLC-gamma"/>
    <property type="match status" value="1"/>
</dbReference>
<feature type="domain" description="PI-PLC Y-box" evidence="20">
    <location>
        <begin position="953"/>
        <end position="1069"/>
    </location>
</feature>
<dbReference type="GO" id="GO:0010634">
    <property type="term" value="P:positive regulation of epithelial cell migration"/>
    <property type="evidence" value="ECO:0007669"/>
    <property type="project" value="TreeGrafter"/>
</dbReference>
<dbReference type="Gene3D" id="2.30.30.40">
    <property type="entry name" value="SH3 Domains"/>
    <property type="match status" value="1"/>
</dbReference>
<dbReference type="GO" id="GO:0005509">
    <property type="term" value="F:calcium ion binding"/>
    <property type="evidence" value="ECO:0007669"/>
    <property type="project" value="InterPro"/>
</dbReference>
<dbReference type="FunFam" id="3.30.505.10:FF:000009">
    <property type="entry name" value="1-phosphatidylinositol 4,5-bisphosphate phosphodiesterase gamma"/>
    <property type="match status" value="1"/>
</dbReference>
<dbReference type="PRINTS" id="PR00390">
    <property type="entry name" value="PHPHLIPASEC"/>
</dbReference>
<dbReference type="GO" id="GO:0051209">
    <property type="term" value="P:release of sequestered calcium ion into cytosol"/>
    <property type="evidence" value="ECO:0007669"/>
    <property type="project" value="TreeGrafter"/>
</dbReference>
<keyword evidence="5 12" id="KW-0378">Hydrolase</keyword>
<keyword evidence="7 12" id="KW-0442">Lipid degradation</keyword>
<dbReference type="CDD" id="cd16201">
    <property type="entry name" value="EFh_PI-PLCgamma"/>
    <property type="match status" value="1"/>
</dbReference>
<comment type="function">
    <text evidence="12">Mediates the production of the second messenger molecules diacylglycerol (DAG) and inositol 1,4,5-trisphosphate (IP3). Plays an important role in the regulation of intracellular signaling cascades.</text>
</comment>
<comment type="catalytic activity">
    <reaction evidence="11">
        <text>a 1,2-diacyl-sn-glycero-3-phospho-(1D-myo-inositol-4,5-bisphosphate) + H2O = 1D-myo-inositol 1,4,5-trisphosphate + a 1,2-diacyl-sn-glycerol + H(+)</text>
        <dbReference type="Rhea" id="RHEA:33179"/>
        <dbReference type="ChEBI" id="CHEBI:15377"/>
        <dbReference type="ChEBI" id="CHEBI:15378"/>
        <dbReference type="ChEBI" id="CHEBI:17815"/>
        <dbReference type="ChEBI" id="CHEBI:58456"/>
        <dbReference type="ChEBI" id="CHEBI:203600"/>
        <dbReference type="EC" id="3.1.4.11"/>
    </reaction>
    <physiologicalReaction direction="left-to-right" evidence="11">
        <dbReference type="Rhea" id="RHEA:33180"/>
    </physiologicalReaction>
</comment>
<dbReference type="Pfam" id="PF00017">
    <property type="entry name" value="SH2"/>
    <property type="match status" value="2"/>
</dbReference>
<evidence type="ECO:0000259" key="17">
    <source>
        <dbReference type="PROSITE" id="PS50002"/>
    </source>
</evidence>
<dbReference type="GO" id="GO:0048015">
    <property type="term" value="P:phosphatidylinositol-mediated signaling"/>
    <property type="evidence" value="ECO:0007669"/>
    <property type="project" value="TreeGrafter"/>
</dbReference>
<keyword evidence="6" id="KW-0106">Calcium</keyword>
<dbReference type="InterPro" id="IPR057061">
    <property type="entry name" value="PLCG_EF-hand_2"/>
</dbReference>
<evidence type="ECO:0000259" key="16">
    <source>
        <dbReference type="PROSITE" id="PS50001"/>
    </source>
</evidence>
<dbReference type="InterPro" id="IPR035024">
    <property type="entry name" value="PLC-gamma_N-SH2"/>
</dbReference>
<evidence type="ECO:0000256" key="15">
    <source>
        <dbReference type="SAM" id="MobiDB-lite"/>
    </source>
</evidence>
<dbReference type="PROSITE" id="PS50008">
    <property type="entry name" value="PIPLC_Y_DOMAIN"/>
    <property type="match status" value="1"/>
</dbReference>
<keyword evidence="10 12" id="KW-0807">Transducer</keyword>
<dbReference type="PROSITE" id="PS50004">
    <property type="entry name" value="C2"/>
    <property type="match status" value="1"/>
</dbReference>
<dbReference type="InterPro" id="IPR016279">
    <property type="entry name" value="PLC-gamma"/>
</dbReference>
<dbReference type="FunFam" id="3.20.20.190:FF:000004">
    <property type="entry name" value="1-phosphatidylinositol 4,5-bisphosphate phosphodiesterase gamma"/>
    <property type="match status" value="1"/>
</dbReference>
<dbReference type="SUPFAM" id="SSF50729">
    <property type="entry name" value="PH domain-like"/>
    <property type="match status" value="1"/>
</dbReference>
<evidence type="ECO:0000256" key="8">
    <source>
        <dbReference type="ARBA" id="ARBA00022999"/>
    </source>
</evidence>
<reference evidence="22" key="1">
    <citation type="submission" date="2022-03" db="EMBL/GenBank/DDBJ databases">
        <authorList>
            <person name="Sayadi A."/>
        </authorList>
    </citation>
    <scope>NUCLEOTIDE SEQUENCE</scope>
</reference>
<comment type="caution">
    <text evidence="22">The sequence shown here is derived from an EMBL/GenBank/DDBJ whole genome shotgun (WGS) entry which is preliminary data.</text>
</comment>
<evidence type="ECO:0000256" key="2">
    <source>
        <dbReference type="ARBA" id="ARBA00022443"/>
    </source>
</evidence>
<dbReference type="SUPFAM" id="SSF50044">
    <property type="entry name" value="SH3-domain"/>
    <property type="match status" value="1"/>
</dbReference>
<evidence type="ECO:0000256" key="11">
    <source>
        <dbReference type="ARBA" id="ARBA00023674"/>
    </source>
</evidence>
<evidence type="ECO:0000313" key="22">
    <source>
        <dbReference type="EMBL" id="CAH1986382.1"/>
    </source>
</evidence>
<dbReference type="Pfam" id="PF00388">
    <property type="entry name" value="PI-PLC-X"/>
    <property type="match status" value="1"/>
</dbReference>
<dbReference type="PANTHER" id="PTHR10336:SF159">
    <property type="entry name" value="1-PHOSPHATIDYLINOSITOL 4,5-BISPHOSPHATE PHOSPHODIESTERASE GAMMA"/>
    <property type="match status" value="1"/>
</dbReference>
<evidence type="ECO:0000256" key="12">
    <source>
        <dbReference type="PIRNR" id="PIRNR000952"/>
    </source>
</evidence>
<dbReference type="SMART" id="SM00148">
    <property type="entry name" value="PLCXc"/>
    <property type="match status" value="1"/>
</dbReference>
<dbReference type="InterPro" id="IPR001711">
    <property type="entry name" value="PLipase_C_Pinositol-sp_Y"/>
</dbReference>
<keyword evidence="3" id="KW-0597">Phosphoprotein</keyword>
<dbReference type="PROSITE" id="PS50222">
    <property type="entry name" value="EF_HAND_2"/>
    <property type="match status" value="1"/>
</dbReference>
<dbReference type="SMART" id="SM00239">
    <property type="entry name" value="C2"/>
    <property type="match status" value="1"/>
</dbReference>
<dbReference type="Pfam" id="PF23583">
    <property type="entry name" value="EF_HAND_2_PLCG"/>
    <property type="match status" value="1"/>
</dbReference>
<evidence type="ECO:0000313" key="23">
    <source>
        <dbReference type="Proteomes" id="UP001152888"/>
    </source>
</evidence>
<comment type="cofactor">
    <cofactor evidence="1">
        <name>Ca(2+)</name>
        <dbReference type="ChEBI" id="CHEBI:29108"/>
    </cofactor>
</comment>
<feature type="domain" description="PH" evidence="18">
    <location>
        <begin position="25"/>
        <end position="142"/>
    </location>
</feature>
<dbReference type="CDD" id="cd09932">
    <property type="entry name" value="SH2_C-SH2_PLC_gamma_like"/>
    <property type="match status" value="1"/>
</dbReference>
<dbReference type="GO" id="GO:0004435">
    <property type="term" value="F:phosphatidylinositol-4,5-bisphosphate phospholipase C activity"/>
    <property type="evidence" value="ECO:0007669"/>
    <property type="project" value="UniProtKB-UniRule"/>
</dbReference>
<evidence type="ECO:0000259" key="21">
    <source>
        <dbReference type="PROSITE" id="PS50222"/>
    </source>
</evidence>
<sequence length="1218" mass="140989">MFGLFNGVLNTSPSGYIPEMEQIISQLERGTLVTKFSWRKKAERKTTLAIRRETRQIVWTRPGPTTKTTFDGAVNLGEVKEVRLGKNSKDFEKWPEDAKKIESSKCFVVFYGSEFNLRVLSVAALSEAECELWVRGLKYLFKDTISAPYPLQVQAWLRREFYSMESPRETVNMKDLKSFFLRINHKMPTNKLREVFSEVDTRKRGEIGFDDFSVLYQKIIFDESESSDVLEKLPRTMNTVSLKDFQSFLRHEQNDSSANDEKALSQYICDFLKDPQREIQEPYLTTSEFMDYLFSKQNDLWDPDKDNVYHDMTRPLSHYWVSSSHNTYSTGDQFSSESSIEAYVRCLRMGCRCIELDCWDGPDGMPFIYHGHTLTTKIKFMDVIKTIKEHAFVASEYPVILSFEDNCSVIQQRKMAQAMQEVFGDMLLTHPVEKGESKLPSPYSLRRKIILKHKKLPEGQEDGSFLIRNDANEMDLRNSVKNGIMYLEDRVDKEWNPHFFVLTQNKLFYTDSYRSEQTESEKSEDEDESGNFQRTKANVPNEELHFGEKWFHGRLAKGREEAEQLLKAYSHLGDGTFLVRASVTFVGEYCLSFWRNGQVNHCRIRSKQDKQQTKYYLIDAKHFDSLYSLITYYRSSPLVTAEFSITLQEPVPQPNLHENEEWYHKNTSKAQAEEILRRVKTEGAFLVRPSENDTNCYTISFRADRKIKHCRIKLEGRLYTIGSVEFESLVGLIEYYENHPLYKKVKLSHPISEEMVRRMTMEQDDPSAYATPSYMDPSAIGAVLNNVNITVKALYDYRATRPDELSFCKHAVITNVCKQTNSPGWWKGDYGGARQLYFPQNYVKEIPTQPMLGVGSAEGSNSDDGTGESVLQGCMDMNGAVVDCVHNTTDRQGMEWIVRIVPSTACTTFECGIQTQDLALEWYSALQDVTQRACRLETQYREMERTFKIAKEMSNLIIYFRCITFNLDRAKQQEFTFYEMSSFSENKAEKLIYQTERKLFLRYHQVQFSRVYPKGQRIDSSNYNPINLWNVGSQMLALNFQTGDKPMQLNQAKFRDNGACGYLLKPDFMFREDFDPCDKSCLVGVEPYVISVKVIAGRHLCRSKKGVASPFVEIEVLGAPFDAGVKLVTKRILDNGFNPKWNDEFCEFTVYNPYFSLLRFVVQDEDVFGEPNFIGQATYPITCLRTGYRSVWLKNSYSEDLELASLLIHISVRKGSVS</sequence>
<dbReference type="GO" id="GO:0032587">
    <property type="term" value="C:ruffle membrane"/>
    <property type="evidence" value="ECO:0007669"/>
    <property type="project" value="TreeGrafter"/>
</dbReference>
<dbReference type="GO" id="GO:0009395">
    <property type="term" value="P:phospholipid catabolic process"/>
    <property type="evidence" value="ECO:0007669"/>
    <property type="project" value="UniProtKB-UniRule"/>
</dbReference>
<dbReference type="FunFam" id="2.30.30.40:FF:000119">
    <property type="entry name" value="1-phosphatidylinositol 4,5-bisphosphate phosphodiesterase gamma"/>
    <property type="match status" value="1"/>
</dbReference>
<organism evidence="22 23">
    <name type="scientific">Acanthoscelides obtectus</name>
    <name type="common">Bean weevil</name>
    <name type="synonym">Bruchus obtectus</name>
    <dbReference type="NCBI Taxonomy" id="200917"/>
    <lineage>
        <taxon>Eukaryota</taxon>
        <taxon>Metazoa</taxon>
        <taxon>Ecdysozoa</taxon>
        <taxon>Arthropoda</taxon>
        <taxon>Hexapoda</taxon>
        <taxon>Insecta</taxon>
        <taxon>Pterygota</taxon>
        <taxon>Neoptera</taxon>
        <taxon>Endopterygota</taxon>
        <taxon>Coleoptera</taxon>
        <taxon>Polyphaga</taxon>
        <taxon>Cucujiformia</taxon>
        <taxon>Chrysomeloidea</taxon>
        <taxon>Chrysomelidae</taxon>
        <taxon>Bruchinae</taxon>
        <taxon>Bruchini</taxon>
        <taxon>Acanthoscelides</taxon>
    </lineage>
</organism>
<dbReference type="Gene3D" id="1.10.238.10">
    <property type="entry name" value="EF-hand"/>
    <property type="match status" value="1"/>
</dbReference>
<dbReference type="Pfam" id="PF00387">
    <property type="entry name" value="PI-PLC-Y"/>
    <property type="match status" value="1"/>
</dbReference>
<evidence type="ECO:0000256" key="5">
    <source>
        <dbReference type="ARBA" id="ARBA00022801"/>
    </source>
</evidence>
<dbReference type="Proteomes" id="UP001152888">
    <property type="component" value="Unassembled WGS sequence"/>
</dbReference>
<dbReference type="PANTHER" id="PTHR10336">
    <property type="entry name" value="PHOSPHOINOSITIDE-SPECIFIC PHOSPHOLIPASE C FAMILY PROTEIN"/>
    <property type="match status" value="1"/>
</dbReference>
<dbReference type="GO" id="GO:0009653">
    <property type="term" value="P:anatomical structure morphogenesis"/>
    <property type="evidence" value="ECO:0007669"/>
    <property type="project" value="UniProtKB-ARBA"/>
</dbReference>
<dbReference type="InterPro" id="IPR056586">
    <property type="entry name" value="EF-hand_PLCG1"/>
</dbReference>
<keyword evidence="8 13" id="KW-0727">SH2 domain</keyword>
<dbReference type="SUPFAM" id="SSF47473">
    <property type="entry name" value="EF-hand"/>
    <property type="match status" value="1"/>
</dbReference>
<dbReference type="InterPro" id="IPR000008">
    <property type="entry name" value="C2_dom"/>
</dbReference>
<dbReference type="SMART" id="SM00252">
    <property type="entry name" value="SH2"/>
    <property type="match status" value="2"/>
</dbReference>
<proteinExistence type="predicted"/>
<name>A0A9P0L8M3_ACAOB</name>
<dbReference type="SMART" id="SM00326">
    <property type="entry name" value="SH3"/>
    <property type="match status" value="1"/>
</dbReference>
<dbReference type="CDD" id="cd10341">
    <property type="entry name" value="SH2_N-SH2_PLC_gamma_like"/>
    <property type="match status" value="1"/>
</dbReference>
<dbReference type="InterPro" id="IPR011993">
    <property type="entry name" value="PH-like_dom_sf"/>
</dbReference>
<evidence type="ECO:0000259" key="18">
    <source>
        <dbReference type="PROSITE" id="PS50003"/>
    </source>
</evidence>
<evidence type="ECO:0000256" key="14">
    <source>
        <dbReference type="PROSITE-ProRule" id="PRU00192"/>
    </source>
</evidence>
<dbReference type="PROSITE" id="PS50003">
    <property type="entry name" value="PH_DOMAIN"/>
    <property type="match status" value="1"/>
</dbReference>
<dbReference type="Gene3D" id="3.20.20.190">
    <property type="entry name" value="Phosphatidylinositol (PI) phosphodiesterase"/>
    <property type="match status" value="2"/>
</dbReference>
<dbReference type="CDD" id="cd08592">
    <property type="entry name" value="PI-PLCc_gamma"/>
    <property type="match status" value="1"/>
</dbReference>
<dbReference type="InterPro" id="IPR001452">
    <property type="entry name" value="SH3_domain"/>
</dbReference>
<feature type="region of interest" description="Disordered" evidence="15">
    <location>
        <begin position="516"/>
        <end position="535"/>
    </location>
</feature>
<dbReference type="Gene3D" id="3.30.505.10">
    <property type="entry name" value="SH2 domain"/>
    <property type="match status" value="1"/>
</dbReference>
<dbReference type="SMART" id="SM00149">
    <property type="entry name" value="PLCYc"/>
    <property type="match status" value="1"/>
</dbReference>
<dbReference type="Pfam" id="PF00018">
    <property type="entry name" value="SH3_1"/>
    <property type="match status" value="1"/>
</dbReference>
<dbReference type="SUPFAM" id="SSF55550">
    <property type="entry name" value="SH2 domain"/>
    <property type="match status" value="2"/>
</dbReference>
<dbReference type="InterPro" id="IPR002048">
    <property type="entry name" value="EF_hand_dom"/>
</dbReference>
<dbReference type="InterPro" id="IPR001849">
    <property type="entry name" value="PH_domain"/>
</dbReference>
<protein>
    <recommendedName>
        <fullName evidence="12">1-phosphatidylinositol 4,5-bisphosphate phosphodiesterase gamma</fullName>
        <ecNumber evidence="12">3.1.4.11</ecNumber>
    </recommendedName>
</protein>
<dbReference type="InterPro" id="IPR036860">
    <property type="entry name" value="SH2_dom_sf"/>
</dbReference>
<dbReference type="SUPFAM" id="SSF51695">
    <property type="entry name" value="PLC-like phosphodiesterases"/>
    <property type="match status" value="1"/>
</dbReference>
<evidence type="ECO:0000256" key="7">
    <source>
        <dbReference type="ARBA" id="ARBA00022963"/>
    </source>
</evidence>
<keyword evidence="23" id="KW-1185">Reference proteome</keyword>
<dbReference type="PROSITE" id="PS50007">
    <property type="entry name" value="PIPLC_X_DOMAIN"/>
    <property type="match status" value="1"/>
</dbReference>
<evidence type="ECO:0000259" key="20">
    <source>
        <dbReference type="PROSITE" id="PS50008"/>
    </source>
</evidence>
<keyword evidence="4" id="KW-0677">Repeat</keyword>
<dbReference type="InterPro" id="IPR017946">
    <property type="entry name" value="PLC-like_Pdiesterase_TIM-brl"/>
</dbReference>
<evidence type="ECO:0000256" key="4">
    <source>
        <dbReference type="ARBA" id="ARBA00022737"/>
    </source>
</evidence>
<evidence type="ECO:0000256" key="3">
    <source>
        <dbReference type="ARBA" id="ARBA00022553"/>
    </source>
</evidence>
<dbReference type="OrthoDB" id="269822at2759"/>
<dbReference type="CDD" id="cd11825">
    <property type="entry name" value="SH3_PLCgamma"/>
    <property type="match status" value="1"/>
</dbReference>
<dbReference type="Pfam" id="PF00168">
    <property type="entry name" value="C2"/>
    <property type="match status" value="1"/>
</dbReference>
<dbReference type="FunFam" id="3.30.505.10:FF:000011">
    <property type="entry name" value="1-phosphatidylinositol 4,5-bisphosphate phosphodiesterase gamma"/>
    <property type="match status" value="1"/>
</dbReference>
<evidence type="ECO:0000256" key="10">
    <source>
        <dbReference type="ARBA" id="ARBA00023224"/>
    </source>
</evidence>
<dbReference type="Gene3D" id="2.60.40.150">
    <property type="entry name" value="C2 domain"/>
    <property type="match status" value="1"/>
</dbReference>
<dbReference type="InterPro" id="IPR000980">
    <property type="entry name" value="SH2"/>
</dbReference>
<dbReference type="PRINTS" id="PR00401">
    <property type="entry name" value="SH2DOMAIN"/>
</dbReference>
<dbReference type="AlphaFoldDB" id="A0A9P0L8M3"/>
<dbReference type="CDD" id="cd00275">
    <property type="entry name" value="C2_PLC_like"/>
    <property type="match status" value="1"/>
</dbReference>
<dbReference type="InterPro" id="IPR035023">
    <property type="entry name" value="PLC-gamma_C-SH2"/>
</dbReference>
<feature type="domain" description="SH2" evidence="16">
    <location>
        <begin position="662"/>
        <end position="751"/>
    </location>
</feature>
<dbReference type="InterPro" id="IPR036028">
    <property type="entry name" value="SH3-like_dom_sf"/>
</dbReference>
<dbReference type="InterPro" id="IPR000909">
    <property type="entry name" value="PLipase_C_PInositol-sp_X_dom"/>
</dbReference>
<feature type="domain" description="C2" evidence="19">
    <location>
        <begin position="1064"/>
        <end position="1195"/>
    </location>
</feature>
<keyword evidence="9 12" id="KW-0443">Lipid metabolism</keyword>
<dbReference type="EC" id="3.1.4.11" evidence="12"/>
<dbReference type="PROSITE" id="PS50001">
    <property type="entry name" value="SH2"/>
    <property type="match status" value="2"/>
</dbReference>
<evidence type="ECO:0000256" key="1">
    <source>
        <dbReference type="ARBA" id="ARBA00001913"/>
    </source>
</evidence>
<dbReference type="EMBL" id="CAKOFQ010006998">
    <property type="protein sequence ID" value="CAH1986382.1"/>
    <property type="molecule type" value="Genomic_DNA"/>
</dbReference>
<dbReference type="GO" id="GO:0048468">
    <property type="term" value="P:cell development"/>
    <property type="evidence" value="ECO:0007669"/>
    <property type="project" value="UniProtKB-ARBA"/>
</dbReference>
<dbReference type="InterPro" id="IPR035892">
    <property type="entry name" value="C2_domain_sf"/>
</dbReference>
<gene>
    <name evidence="22" type="ORF">ACAOBT_LOCUS17211</name>
</gene>
<dbReference type="PROSITE" id="PS50002">
    <property type="entry name" value="SH3"/>
    <property type="match status" value="1"/>
</dbReference>
<dbReference type="CDD" id="cd13362">
    <property type="entry name" value="PH_PLC_gamma"/>
    <property type="match status" value="1"/>
</dbReference>
<feature type="domain" description="SH3" evidence="17">
    <location>
        <begin position="786"/>
        <end position="848"/>
    </location>
</feature>
<evidence type="ECO:0000256" key="9">
    <source>
        <dbReference type="ARBA" id="ARBA00023098"/>
    </source>
</evidence>
<dbReference type="Gene3D" id="2.30.29.30">
    <property type="entry name" value="Pleckstrin-homology domain (PH domain)/Phosphotyrosine-binding domain (PTB)"/>
    <property type="match status" value="2"/>
</dbReference>
<feature type="domain" description="EF-hand" evidence="21">
    <location>
        <begin position="187"/>
        <end position="222"/>
    </location>
</feature>
<dbReference type="GO" id="GO:0046488">
    <property type="term" value="P:phosphatidylinositol metabolic process"/>
    <property type="evidence" value="ECO:0007669"/>
    <property type="project" value="TreeGrafter"/>
</dbReference>
<feature type="domain" description="SH2" evidence="16">
    <location>
        <begin position="550"/>
        <end position="651"/>
    </location>
</feature>
<dbReference type="SUPFAM" id="SSF49562">
    <property type="entry name" value="C2 domain (Calcium/lipid-binding domain, CaLB)"/>
    <property type="match status" value="1"/>
</dbReference>
<evidence type="ECO:0000256" key="6">
    <source>
        <dbReference type="ARBA" id="ARBA00022837"/>
    </source>
</evidence>
<evidence type="ECO:0000259" key="19">
    <source>
        <dbReference type="PROSITE" id="PS50004"/>
    </source>
</evidence>
<dbReference type="InterPro" id="IPR011992">
    <property type="entry name" value="EF-hand-dom_pair"/>
</dbReference>
<keyword evidence="2 14" id="KW-0728">SH3 domain</keyword>
<evidence type="ECO:0000256" key="13">
    <source>
        <dbReference type="PROSITE-ProRule" id="PRU00191"/>
    </source>
</evidence>